<keyword evidence="2" id="KW-1185">Reference proteome</keyword>
<name>A0A6I2UK65_9FIRM</name>
<evidence type="ECO:0000313" key="2">
    <source>
        <dbReference type="Proteomes" id="UP000433181"/>
    </source>
</evidence>
<reference evidence="1 2" key="1">
    <citation type="submission" date="2019-08" db="EMBL/GenBank/DDBJ databases">
        <title>In-depth cultivation of the pig gut microbiome towards novel bacterial diversity and tailored functional studies.</title>
        <authorList>
            <person name="Wylensek D."/>
            <person name="Hitch T.C.A."/>
            <person name="Clavel T."/>
        </authorList>
    </citation>
    <scope>NUCLEOTIDE SEQUENCE [LARGE SCALE GENOMIC DNA]</scope>
    <source>
        <strain evidence="1 2">WCA-693-APC-5D-A</strain>
    </source>
</reference>
<evidence type="ECO:0000313" key="1">
    <source>
        <dbReference type="EMBL" id="MSU09964.1"/>
    </source>
</evidence>
<dbReference type="Proteomes" id="UP000433181">
    <property type="component" value="Unassembled WGS sequence"/>
</dbReference>
<sequence>MFVQANYESVEQVCYDERHIQQVLESITNMFDGYFERYLLRKAGKGLSEEDISSLQSKFCIKPVNKKINKNLSDNYREIICDAIEDFEKDRDDYINIFDMELIEDYEEDLSSFKSKVLKCDCPIIRKALQAKRAKELDKYRAEFSRADPEELHTVIYNLCEFGMSYQDEYSEYVYEEIDDYGELGMGALDTEEYTVYGVIGGGIKTHMLYKVYPEFFSNRSRSALWALWFLTDKDNYDLETDSEFLMIDVKKNIVQQNYFYPYELFAYYAFEIYKMLENKALECGVEFNHKYRYVYVNSFLEYVAFEHENEISEIKKENENKKENSYGGLEYA</sequence>
<proteinExistence type="predicted"/>
<organism evidence="1 2">
    <name type="scientific">Anaerovibrio slackiae</name>
    <dbReference type="NCBI Taxonomy" id="2652309"/>
    <lineage>
        <taxon>Bacteria</taxon>
        <taxon>Bacillati</taxon>
        <taxon>Bacillota</taxon>
        <taxon>Negativicutes</taxon>
        <taxon>Selenomonadales</taxon>
        <taxon>Selenomonadaceae</taxon>
        <taxon>Anaerovibrio</taxon>
    </lineage>
</organism>
<comment type="caution">
    <text evidence="1">The sequence shown here is derived from an EMBL/GenBank/DDBJ whole genome shotgun (WGS) entry which is preliminary data.</text>
</comment>
<protein>
    <submittedName>
        <fullName evidence="1">Uncharacterized protein</fullName>
    </submittedName>
</protein>
<dbReference type="RefSeq" id="WP_154408129.1">
    <property type="nucleotide sequence ID" value="NZ_VUNR01000043.1"/>
</dbReference>
<dbReference type="GeneID" id="96779926"/>
<dbReference type="AlphaFoldDB" id="A0A6I2UK65"/>
<accession>A0A6I2UK65</accession>
<dbReference type="EMBL" id="VUNR01000043">
    <property type="protein sequence ID" value="MSU09964.1"/>
    <property type="molecule type" value="Genomic_DNA"/>
</dbReference>
<gene>
    <name evidence="1" type="ORF">FYJ84_13410</name>
</gene>